<dbReference type="PANTHER" id="PTHR32166">
    <property type="entry name" value="OSJNBA0013A04.12 PROTEIN"/>
    <property type="match status" value="1"/>
</dbReference>
<proteinExistence type="predicted"/>
<dbReference type="Pfam" id="PF05699">
    <property type="entry name" value="Dimer_Tnp_hAT"/>
    <property type="match status" value="1"/>
</dbReference>
<evidence type="ECO:0000259" key="3">
    <source>
        <dbReference type="Pfam" id="PF05699"/>
    </source>
</evidence>
<feature type="domain" description="HAT C-terminal dimerisation" evidence="3">
    <location>
        <begin position="581"/>
        <end position="650"/>
    </location>
</feature>
<dbReference type="PANTHER" id="PTHR32166:SF63">
    <property type="entry name" value="HAT TRANSPOSON SUPERFAMILY PROTEIN"/>
    <property type="match status" value="1"/>
</dbReference>
<dbReference type="AlphaFoldDB" id="A0AAW2TCA6"/>
<feature type="domain" description="DUF659" evidence="2">
    <location>
        <begin position="208"/>
        <end position="360"/>
    </location>
</feature>
<gene>
    <name evidence="4" type="ORF">Slati_4268000</name>
</gene>
<accession>A0AAW2TCA6</accession>
<reference evidence="4" key="2">
    <citation type="journal article" date="2024" name="Plant">
        <title>Genomic evolution and insights into agronomic trait innovations of Sesamum species.</title>
        <authorList>
            <person name="Miao H."/>
            <person name="Wang L."/>
            <person name="Qu L."/>
            <person name="Liu H."/>
            <person name="Sun Y."/>
            <person name="Le M."/>
            <person name="Wang Q."/>
            <person name="Wei S."/>
            <person name="Zheng Y."/>
            <person name="Lin W."/>
            <person name="Duan Y."/>
            <person name="Cao H."/>
            <person name="Xiong S."/>
            <person name="Wang X."/>
            <person name="Wei L."/>
            <person name="Li C."/>
            <person name="Ma Q."/>
            <person name="Ju M."/>
            <person name="Zhao R."/>
            <person name="Li G."/>
            <person name="Mu C."/>
            <person name="Tian Q."/>
            <person name="Mei H."/>
            <person name="Zhang T."/>
            <person name="Gao T."/>
            <person name="Zhang H."/>
        </authorList>
    </citation>
    <scope>NUCLEOTIDE SEQUENCE</scope>
    <source>
        <strain evidence="4">KEN1</strain>
    </source>
</reference>
<dbReference type="GO" id="GO:0046983">
    <property type="term" value="F:protein dimerization activity"/>
    <property type="evidence" value="ECO:0007669"/>
    <property type="project" value="InterPro"/>
</dbReference>
<dbReference type="InterPro" id="IPR008906">
    <property type="entry name" value="HATC_C_dom"/>
</dbReference>
<dbReference type="EMBL" id="JACGWN010000015">
    <property type="protein sequence ID" value="KAL0402381.1"/>
    <property type="molecule type" value="Genomic_DNA"/>
</dbReference>
<protein>
    <recommendedName>
        <fullName evidence="5">DUF659 domain-containing protein</fullName>
    </recommendedName>
</protein>
<name>A0AAW2TCA6_9LAMI</name>
<sequence length="697" mass="78733">MPGAWASNHMMERDQLFGRVKVVFDSTRVKLGRPVDLYMKDMPLYNIEPLFRSRDHSLIRDKTVDILKREAIEEQIVYYCSGESSLLKRVRKQTGNFHCQNLLSKRNPGSNMDAGRPALIQTYGSRTGKRRKSASSENSGVEGSPSFIKQLENPQGSITPTDDSTITDAKKRIGRFIYENGLDVNAVHSPSFQSMISLCSGQTKYEIPTSQELKGWIFKDAVKEMREYVKKIRSSWPDTGCSILLDGWTDAKGRHLINILVDSPKGTVYLCSFDISDCIGNMDAMLSFIGKVLVEVGINSVVQIITYSTSAFMKEVGRQLMEKYRPIFWTVSSSCCIELMLEKLTGVNLIKETLEKAKTITRFIHSHPDVLKHLQDQTNGNGLVVASKTRSTQPFSTLENIVLEKEFLKTLFLSSDPRSSAFTSTAEGKNVGDVLADRTFWNGATTVLKGAIPLVRVIEWMNNGNKEQMGYIYETIDQAKETIKEQFKNKKYQYAPFWKAIDDVWNELLYSPLHSAGYFLNPNLFYSSDVYIDPEVVTGLFCCIVRSTQVLDVQDRITVQLEQYRIARGAFGVGSAVDKRSDISPAIWWSRYGGQCPELQKLAIRILSQTCDGASKFQLKRSLAEMLLTKGRSQAEQKRVTDVVFLRYNMQLQNFASGKTDYIAPNEVSRMDDWVLNNPSQNNDTTLMEVDGGDTID</sequence>
<evidence type="ECO:0000313" key="4">
    <source>
        <dbReference type="EMBL" id="KAL0402381.1"/>
    </source>
</evidence>
<evidence type="ECO:0008006" key="5">
    <source>
        <dbReference type="Google" id="ProtNLM"/>
    </source>
</evidence>
<evidence type="ECO:0000256" key="1">
    <source>
        <dbReference type="SAM" id="MobiDB-lite"/>
    </source>
</evidence>
<dbReference type="Pfam" id="PF04937">
    <property type="entry name" value="DUF659"/>
    <property type="match status" value="1"/>
</dbReference>
<dbReference type="InterPro" id="IPR007021">
    <property type="entry name" value="DUF659"/>
</dbReference>
<feature type="region of interest" description="Disordered" evidence="1">
    <location>
        <begin position="107"/>
        <end position="165"/>
    </location>
</feature>
<comment type="caution">
    <text evidence="4">The sequence shown here is derived from an EMBL/GenBank/DDBJ whole genome shotgun (WGS) entry which is preliminary data.</text>
</comment>
<organism evidence="4">
    <name type="scientific">Sesamum latifolium</name>
    <dbReference type="NCBI Taxonomy" id="2727402"/>
    <lineage>
        <taxon>Eukaryota</taxon>
        <taxon>Viridiplantae</taxon>
        <taxon>Streptophyta</taxon>
        <taxon>Embryophyta</taxon>
        <taxon>Tracheophyta</taxon>
        <taxon>Spermatophyta</taxon>
        <taxon>Magnoliopsida</taxon>
        <taxon>eudicotyledons</taxon>
        <taxon>Gunneridae</taxon>
        <taxon>Pentapetalae</taxon>
        <taxon>asterids</taxon>
        <taxon>lamiids</taxon>
        <taxon>Lamiales</taxon>
        <taxon>Pedaliaceae</taxon>
        <taxon>Sesamum</taxon>
    </lineage>
</organism>
<dbReference type="SUPFAM" id="SSF53098">
    <property type="entry name" value="Ribonuclease H-like"/>
    <property type="match status" value="1"/>
</dbReference>
<evidence type="ECO:0000259" key="2">
    <source>
        <dbReference type="Pfam" id="PF04937"/>
    </source>
</evidence>
<dbReference type="InterPro" id="IPR012337">
    <property type="entry name" value="RNaseH-like_sf"/>
</dbReference>
<reference evidence="4" key="1">
    <citation type="submission" date="2020-06" db="EMBL/GenBank/DDBJ databases">
        <authorList>
            <person name="Li T."/>
            <person name="Hu X."/>
            <person name="Zhang T."/>
            <person name="Song X."/>
            <person name="Zhang H."/>
            <person name="Dai N."/>
            <person name="Sheng W."/>
            <person name="Hou X."/>
            <person name="Wei L."/>
        </authorList>
    </citation>
    <scope>NUCLEOTIDE SEQUENCE</scope>
    <source>
        <strain evidence="4">KEN1</strain>
        <tissue evidence="4">Leaf</tissue>
    </source>
</reference>